<dbReference type="AlphaFoldDB" id="A2DTA7"/>
<evidence type="ECO:0000313" key="1">
    <source>
        <dbReference type="EMBL" id="EAY16379.1"/>
    </source>
</evidence>
<evidence type="ECO:0000313" key="2">
    <source>
        <dbReference type="Proteomes" id="UP000001542"/>
    </source>
</evidence>
<name>A2DTA7_TRIV3</name>
<proteinExistence type="predicted"/>
<reference evidence="1" key="1">
    <citation type="submission" date="2006-10" db="EMBL/GenBank/DDBJ databases">
        <authorList>
            <person name="Amadeo P."/>
            <person name="Zhao Q."/>
            <person name="Wortman J."/>
            <person name="Fraser-Liggett C."/>
            <person name="Carlton J."/>
        </authorList>
    </citation>
    <scope>NUCLEOTIDE SEQUENCE</scope>
    <source>
        <strain evidence="1">G3</strain>
    </source>
</reference>
<dbReference type="RefSeq" id="XP_001328602.1">
    <property type="nucleotide sequence ID" value="XM_001328567.1"/>
</dbReference>
<accession>A2DTA7</accession>
<dbReference type="VEuPathDB" id="TrichDB:TVAG_359880"/>
<protein>
    <submittedName>
        <fullName evidence="1">Uncharacterized protein</fullName>
    </submittedName>
</protein>
<keyword evidence="2" id="KW-1185">Reference proteome</keyword>
<reference evidence="1" key="2">
    <citation type="journal article" date="2007" name="Science">
        <title>Draft genome sequence of the sexually transmitted pathogen Trichomonas vaginalis.</title>
        <authorList>
            <person name="Carlton J.M."/>
            <person name="Hirt R.P."/>
            <person name="Silva J.C."/>
            <person name="Delcher A.L."/>
            <person name="Schatz M."/>
            <person name="Zhao Q."/>
            <person name="Wortman J.R."/>
            <person name="Bidwell S.L."/>
            <person name="Alsmark U.C.M."/>
            <person name="Besteiro S."/>
            <person name="Sicheritz-Ponten T."/>
            <person name="Noel C.J."/>
            <person name="Dacks J.B."/>
            <person name="Foster P.G."/>
            <person name="Simillion C."/>
            <person name="Van de Peer Y."/>
            <person name="Miranda-Saavedra D."/>
            <person name="Barton G.J."/>
            <person name="Westrop G.D."/>
            <person name="Mueller S."/>
            <person name="Dessi D."/>
            <person name="Fiori P.L."/>
            <person name="Ren Q."/>
            <person name="Paulsen I."/>
            <person name="Zhang H."/>
            <person name="Bastida-Corcuera F.D."/>
            <person name="Simoes-Barbosa A."/>
            <person name="Brown M.T."/>
            <person name="Hayes R.D."/>
            <person name="Mukherjee M."/>
            <person name="Okumura C.Y."/>
            <person name="Schneider R."/>
            <person name="Smith A.J."/>
            <person name="Vanacova S."/>
            <person name="Villalvazo M."/>
            <person name="Haas B.J."/>
            <person name="Pertea M."/>
            <person name="Feldblyum T.V."/>
            <person name="Utterback T.R."/>
            <person name="Shu C.L."/>
            <person name="Osoegawa K."/>
            <person name="de Jong P.J."/>
            <person name="Hrdy I."/>
            <person name="Horvathova L."/>
            <person name="Zubacova Z."/>
            <person name="Dolezal P."/>
            <person name="Malik S.B."/>
            <person name="Logsdon J.M. Jr."/>
            <person name="Henze K."/>
            <person name="Gupta A."/>
            <person name="Wang C.C."/>
            <person name="Dunne R.L."/>
            <person name="Upcroft J.A."/>
            <person name="Upcroft P."/>
            <person name="White O."/>
            <person name="Salzberg S.L."/>
            <person name="Tang P."/>
            <person name="Chiu C.-H."/>
            <person name="Lee Y.-S."/>
            <person name="Embley T.M."/>
            <person name="Coombs G.H."/>
            <person name="Mottram J.C."/>
            <person name="Tachezy J."/>
            <person name="Fraser-Liggett C.M."/>
            <person name="Johnson P.J."/>
        </authorList>
    </citation>
    <scope>NUCLEOTIDE SEQUENCE [LARGE SCALE GENOMIC DNA]</scope>
    <source>
        <strain evidence="1">G3</strain>
    </source>
</reference>
<dbReference type="KEGG" id="tva:4774388"/>
<dbReference type="EMBL" id="DS113243">
    <property type="protein sequence ID" value="EAY16379.1"/>
    <property type="molecule type" value="Genomic_DNA"/>
</dbReference>
<dbReference type="InParanoid" id="A2DTA7"/>
<dbReference type="Proteomes" id="UP000001542">
    <property type="component" value="Unassembled WGS sequence"/>
</dbReference>
<dbReference type="VEuPathDB" id="TrichDB:TVAGG3_0968090"/>
<sequence length="829" mass="96838">MEGEDSIQLIREDLDMLLNSREWLSFLSSLSNDYSDLNNYIDLDRLTTNISNGVYDRMYPFTHFNNNIICDSFQHKPSISFLKFLVTNIADRLVSNYLDTIISKHSKILLDLKLNTVMNTNQKDIIAQSALRTAFLTKNKETIKLLQYLNESTIKSIFKFLCQENEKFSMEILSQTFSATHFNILREEADNSLKNGKLLNVNFILDFLEKNDTKLFTYSDAFRKIFDKLSCQELSDVLVSRASVTRVDIMQVQAAMLNPIDAAPLRKTLQKYNDPKNTFSDEQLRLFGNMFETKKEIPSIIMQMYVVDRMTLEKSVIPAMENLAGRDKNISSLLDEMRKQKMIIKPKKSPLKLFFTKDVSFEALVNCIDELSLKDSNFASDLFDCFNNCLYKRHRDDIKKFMIDFDSRFLKCLSAKSLMVLSEKCVDYLCSDLILQHRFSLATIALRLPIQNYYQKIFDSGKENEVRTLAALHDSSIATADYIKLRETRFINDGDPISLAVMDKEIVLRYRWRYLRGDAMTFVYGLPEHAELCEDDEELFLKWELQEKNANMNREEIIEKLGIKNTEKNFEIILSTKEIEETALRALIPLFRDVKISSLPTFVNIKSASCFPLIWNVNILKMESFQQELRKFPIETAKSFIKFVPDGYEAIVEQFPTIIACVCVNEIQTTYEVFDKASLSIRRSYDFSNESFPFVLAVVCTMFMKEQDLNPFEYNFENWKKAFVFFSIMRKQYNKAIQILEKDINICAVLLRNECEQLHFCNRGSWAINTVKFILYCASIDFYIDSPVWRHLIDCCRYVPWPQEMADDDCVFATFETYVNLHQQNSEMN</sequence>
<organism evidence="1 2">
    <name type="scientific">Trichomonas vaginalis (strain ATCC PRA-98 / G3)</name>
    <dbReference type="NCBI Taxonomy" id="412133"/>
    <lineage>
        <taxon>Eukaryota</taxon>
        <taxon>Metamonada</taxon>
        <taxon>Parabasalia</taxon>
        <taxon>Trichomonadida</taxon>
        <taxon>Trichomonadidae</taxon>
        <taxon>Trichomonas</taxon>
    </lineage>
</organism>
<gene>
    <name evidence="1" type="ORF">TVAG_359880</name>
</gene>